<feature type="transmembrane region" description="Helical" evidence="6">
    <location>
        <begin position="174"/>
        <end position="197"/>
    </location>
</feature>
<dbReference type="GO" id="GO:0022857">
    <property type="term" value="F:transmembrane transporter activity"/>
    <property type="evidence" value="ECO:0007669"/>
    <property type="project" value="InterPro"/>
</dbReference>
<proteinExistence type="predicted"/>
<gene>
    <name evidence="8" type="primary">100677929</name>
</gene>
<feature type="transmembrane region" description="Helical" evidence="6">
    <location>
        <begin position="137"/>
        <end position="162"/>
    </location>
</feature>
<dbReference type="Proteomes" id="UP000002358">
    <property type="component" value="Chromosome 2"/>
</dbReference>
<dbReference type="KEGG" id="nvi:100677929"/>
<keyword evidence="4 6" id="KW-1133">Transmembrane helix</keyword>
<dbReference type="Gene3D" id="1.20.1250.20">
    <property type="entry name" value="MFS general substrate transporter like domains"/>
    <property type="match status" value="1"/>
</dbReference>
<dbReference type="AlphaFoldDB" id="A0A7M7GEA6"/>
<dbReference type="OrthoDB" id="3936150at2759"/>
<evidence type="ECO:0000313" key="8">
    <source>
        <dbReference type="EnsemblMetazoa" id="XP_003426777"/>
    </source>
</evidence>
<keyword evidence="9" id="KW-1185">Reference proteome</keyword>
<reference evidence="8" key="1">
    <citation type="submission" date="2021-01" db="UniProtKB">
        <authorList>
            <consortium name="EnsemblMetazoa"/>
        </authorList>
    </citation>
    <scope>IDENTIFICATION</scope>
</reference>
<feature type="transmembrane region" description="Helical" evidence="6">
    <location>
        <begin position="217"/>
        <end position="236"/>
    </location>
</feature>
<keyword evidence="3 6" id="KW-0812">Transmembrane</keyword>
<dbReference type="PROSITE" id="PS50850">
    <property type="entry name" value="MFS"/>
    <property type="match status" value="1"/>
</dbReference>
<accession>A0A7M7GEA6</accession>
<keyword evidence="5 6" id="KW-0472">Membrane</keyword>
<feature type="transmembrane region" description="Helical" evidence="6">
    <location>
        <begin position="387"/>
        <end position="409"/>
    </location>
</feature>
<name>A0A7M7GEA6_NASVI</name>
<feature type="transmembrane region" description="Helical" evidence="6">
    <location>
        <begin position="316"/>
        <end position="335"/>
    </location>
</feature>
<evidence type="ECO:0000256" key="4">
    <source>
        <dbReference type="ARBA" id="ARBA00022989"/>
    </source>
</evidence>
<dbReference type="PANTHER" id="PTHR23511:SF36">
    <property type="entry name" value="EG:BACR7A4.13 PROTEIN-RELATED"/>
    <property type="match status" value="1"/>
</dbReference>
<dbReference type="InParanoid" id="A0A7M7GEA6"/>
<feature type="transmembrane region" description="Helical" evidence="6">
    <location>
        <begin position="441"/>
        <end position="463"/>
    </location>
</feature>
<dbReference type="PANTHER" id="PTHR23511">
    <property type="entry name" value="SYNAPTIC VESICLE GLYCOPROTEIN 2"/>
    <property type="match status" value="1"/>
</dbReference>
<feature type="transmembrane region" description="Helical" evidence="6">
    <location>
        <begin position="83"/>
        <end position="103"/>
    </location>
</feature>
<dbReference type="SUPFAM" id="SSF103473">
    <property type="entry name" value="MFS general substrate transporter"/>
    <property type="match status" value="1"/>
</dbReference>
<feature type="transmembrane region" description="Helical" evidence="6">
    <location>
        <begin position="115"/>
        <end position="131"/>
    </location>
</feature>
<evidence type="ECO:0000256" key="1">
    <source>
        <dbReference type="ARBA" id="ARBA00004141"/>
    </source>
</evidence>
<evidence type="ECO:0000256" key="2">
    <source>
        <dbReference type="ARBA" id="ARBA00022448"/>
    </source>
</evidence>
<dbReference type="InterPro" id="IPR020846">
    <property type="entry name" value="MFS_dom"/>
</dbReference>
<protein>
    <recommendedName>
        <fullName evidence="7">Major facilitator superfamily (MFS) profile domain-containing protein</fullName>
    </recommendedName>
</protein>
<dbReference type="Pfam" id="PF07690">
    <property type="entry name" value="MFS_1"/>
    <property type="match status" value="1"/>
</dbReference>
<evidence type="ECO:0000256" key="6">
    <source>
        <dbReference type="SAM" id="Phobius"/>
    </source>
</evidence>
<feature type="domain" description="Major facilitator superfamily (MFS) profile" evidence="7">
    <location>
        <begin position="32"/>
        <end position="529"/>
    </location>
</feature>
<dbReference type="GO" id="GO:0016020">
    <property type="term" value="C:membrane"/>
    <property type="evidence" value="ECO:0007669"/>
    <property type="project" value="UniProtKB-SubCell"/>
</dbReference>
<keyword evidence="2" id="KW-0813">Transport</keyword>
<feature type="transmembrane region" description="Helical" evidence="6">
    <location>
        <begin position="475"/>
        <end position="499"/>
    </location>
</feature>
<dbReference type="SMR" id="A0A7M7GEA6"/>
<evidence type="ECO:0000256" key="5">
    <source>
        <dbReference type="ARBA" id="ARBA00023136"/>
    </source>
</evidence>
<dbReference type="EnsemblMetazoa" id="XM_003426729">
    <property type="protein sequence ID" value="XP_003426777"/>
    <property type="gene ID" value="LOC100677929"/>
</dbReference>
<sequence length="539" mass="59636">MSADNPGYNGSVWTVEETESKRQNPPANCQEALAATGYGLFNVLLLLAALPIAWTCIIDTTSTAFIINSAECTFELTMFRRGIAVSTIYIGMIIAGPLWDFYLQDCVIGYLGRKNVMMIGIFLDAICNLLWVHTTSFYAFIALKFASGVLIAGPLSVVMAYLAEFHAPAYQAKFARWAGLLVMASNIVPAALAATLLLRTPWFHFTIYSRFYPTWQVYLLICAIPSVLGLFTVCLMPKSPKFLMAQGKSDKALRLFRTMYRLNNFKPASQYPITELALPEKASKGKTNSACRDKLRDSIVKLKELFSKPHLKNISILVWLQFACMIGFNVSRLWVPPLFVMMNNFRVYVRQFYPADEYITMCEMIFPRLKSDYASCNYTLPSLESAVYVNSTSIASSAVGFGFLFLLLSDTRIKKIVVMVFTFLLSAAGAFGANWAVEIPYMLVLVAFVIVASRITGNTVMAYNAQVLPPLLRPTAVNVLNFVGNLGAAAGNLAFSLIIGIDCLSALLALGCISMVSTLVPIFLISQSKKKVKPGIERY</sequence>
<feature type="transmembrane region" description="Helical" evidence="6">
    <location>
        <begin position="416"/>
        <end position="435"/>
    </location>
</feature>
<evidence type="ECO:0000313" key="9">
    <source>
        <dbReference type="Proteomes" id="UP000002358"/>
    </source>
</evidence>
<dbReference type="InterPro" id="IPR011701">
    <property type="entry name" value="MFS"/>
</dbReference>
<feature type="transmembrane region" description="Helical" evidence="6">
    <location>
        <begin position="505"/>
        <end position="525"/>
    </location>
</feature>
<evidence type="ECO:0000256" key="3">
    <source>
        <dbReference type="ARBA" id="ARBA00022692"/>
    </source>
</evidence>
<comment type="subcellular location">
    <subcellularLocation>
        <location evidence="1">Membrane</location>
        <topology evidence="1">Multi-pass membrane protein</topology>
    </subcellularLocation>
</comment>
<dbReference type="InterPro" id="IPR036259">
    <property type="entry name" value="MFS_trans_sf"/>
</dbReference>
<organism evidence="8 9">
    <name type="scientific">Nasonia vitripennis</name>
    <name type="common">Parasitic wasp</name>
    <dbReference type="NCBI Taxonomy" id="7425"/>
    <lineage>
        <taxon>Eukaryota</taxon>
        <taxon>Metazoa</taxon>
        <taxon>Ecdysozoa</taxon>
        <taxon>Arthropoda</taxon>
        <taxon>Hexapoda</taxon>
        <taxon>Insecta</taxon>
        <taxon>Pterygota</taxon>
        <taxon>Neoptera</taxon>
        <taxon>Endopterygota</taxon>
        <taxon>Hymenoptera</taxon>
        <taxon>Apocrita</taxon>
        <taxon>Proctotrupomorpha</taxon>
        <taxon>Chalcidoidea</taxon>
        <taxon>Pteromalidae</taxon>
        <taxon>Pteromalinae</taxon>
        <taxon>Nasonia</taxon>
    </lineage>
</organism>
<evidence type="ECO:0000259" key="7">
    <source>
        <dbReference type="PROSITE" id="PS50850"/>
    </source>
</evidence>
<dbReference type="OMA" id="CEMIFPR"/>